<name>A0A1I5EBE7_9ACTN</name>
<organism evidence="3 4">
    <name type="scientific">Actinomadura madurae</name>
    <dbReference type="NCBI Taxonomy" id="1993"/>
    <lineage>
        <taxon>Bacteria</taxon>
        <taxon>Bacillati</taxon>
        <taxon>Actinomycetota</taxon>
        <taxon>Actinomycetes</taxon>
        <taxon>Streptosporangiales</taxon>
        <taxon>Thermomonosporaceae</taxon>
        <taxon>Actinomadura</taxon>
    </lineage>
</organism>
<proteinExistence type="predicted"/>
<keyword evidence="2" id="KW-0812">Transmembrane</keyword>
<keyword evidence="2" id="KW-1133">Transmembrane helix</keyword>
<dbReference type="AlphaFoldDB" id="A0A1I5EBE7"/>
<reference evidence="3 4" key="1">
    <citation type="submission" date="2016-10" db="EMBL/GenBank/DDBJ databases">
        <authorList>
            <person name="de Groot N.N."/>
        </authorList>
    </citation>
    <scope>NUCLEOTIDE SEQUENCE [LARGE SCALE GENOMIC DNA]</scope>
    <source>
        <strain evidence="3 4">DSM 43067</strain>
    </source>
</reference>
<dbReference type="InParanoid" id="A0A1I5EBE7"/>
<keyword evidence="2" id="KW-0472">Membrane</keyword>
<dbReference type="Proteomes" id="UP000183413">
    <property type="component" value="Unassembled WGS sequence"/>
</dbReference>
<sequence>MGTFILLVVLAVVVWIVGFLLLAPFGLLGTPSWRSLREGLGTLLTGALATLMTVYAATIWKRKRAFPDGVVLVLDEPGIRIGSSGQSRLPWHCVDRVTYANTGPILVISLHPDEDRPPGVTSDRITLEWPWHMSDTAWQEVEAATRTFSPDTKTETLGLSTSTSRPAREANPS</sequence>
<feature type="transmembrane region" description="Helical" evidence="2">
    <location>
        <begin position="39"/>
        <end position="60"/>
    </location>
</feature>
<feature type="region of interest" description="Disordered" evidence="1">
    <location>
        <begin position="145"/>
        <end position="173"/>
    </location>
</feature>
<keyword evidence="4" id="KW-1185">Reference proteome</keyword>
<accession>A0A1I5EBE7</accession>
<dbReference type="EMBL" id="FOVH01000004">
    <property type="protein sequence ID" value="SFO08700.1"/>
    <property type="molecule type" value="Genomic_DNA"/>
</dbReference>
<evidence type="ECO:0000313" key="4">
    <source>
        <dbReference type="Proteomes" id="UP000183413"/>
    </source>
</evidence>
<protein>
    <submittedName>
        <fullName evidence="3">Uncharacterized protein</fullName>
    </submittedName>
</protein>
<evidence type="ECO:0000256" key="2">
    <source>
        <dbReference type="SAM" id="Phobius"/>
    </source>
</evidence>
<gene>
    <name evidence="3" type="ORF">SAMN04489713_10450</name>
</gene>
<feature type="compositionally biased region" description="Polar residues" evidence="1">
    <location>
        <begin position="146"/>
        <end position="165"/>
    </location>
</feature>
<evidence type="ECO:0000313" key="3">
    <source>
        <dbReference type="EMBL" id="SFO08700.1"/>
    </source>
</evidence>
<evidence type="ECO:0000256" key="1">
    <source>
        <dbReference type="SAM" id="MobiDB-lite"/>
    </source>
</evidence>
<dbReference type="STRING" id="1993.SAMN04489713_10450"/>